<evidence type="ECO:0000256" key="4">
    <source>
        <dbReference type="PROSITE-ProRule" id="PRU00473"/>
    </source>
</evidence>
<dbReference type="InterPro" id="IPR006664">
    <property type="entry name" value="OMP_bac"/>
</dbReference>
<evidence type="ECO:0000256" key="5">
    <source>
        <dbReference type="SAM" id="SignalP"/>
    </source>
</evidence>
<accession>Q39PH3</accession>
<feature type="signal peptide" evidence="5">
    <location>
        <begin position="1"/>
        <end position="23"/>
    </location>
</feature>
<keyword evidence="3" id="KW-0998">Cell outer membrane</keyword>
<reference evidence="7" key="1">
    <citation type="submission" date="2009-01" db="EMBL/GenBank/DDBJ databases">
        <title>Complete sequence of chromosome 3 of Burkholderia sp. 383.</title>
        <authorList>
            <consortium name="US DOE Joint Genome Institute"/>
            <person name="Copeland A."/>
            <person name="Lucas S."/>
            <person name="Lapidus A."/>
            <person name="Barry K."/>
            <person name="Detter J.C."/>
            <person name="Glavina T."/>
            <person name="Hammon N."/>
            <person name="Israni S."/>
            <person name="Pitluck S."/>
            <person name="Chain P."/>
            <person name="Malfatti S."/>
            <person name="Shin M."/>
            <person name="Vergez L."/>
            <person name="Schmutz J."/>
            <person name="Larimer F."/>
            <person name="Land M."/>
            <person name="Kyrpides N."/>
            <person name="Lykidis A."/>
            <person name="Richardson P."/>
        </authorList>
    </citation>
    <scope>NUCLEOTIDE SEQUENCE</scope>
    <source>
        <strain evidence="7">383</strain>
    </source>
</reference>
<dbReference type="AlphaFoldDB" id="Q39PH3"/>
<dbReference type="InterPro" id="IPR036737">
    <property type="entry name" value="OmpA-like_sf"/>
</dbReference>
<feature type="domain" description="OmpA-like" evidence="6">
    <location>
        <begin position="109"/>
        <end position="235"/>
    </location>
</feature>
<dbReference type="Pfam" id="PF00691">
    <property type="entry name" value="OmpA"/>
    <property type="match status" value="1"/>
</dbReference>
<dbReference type="Proteomes" id="UP000002705">
    <property type="component" value="Chromosome 3"/>
</dbReference>
<keyword evidence="5" id="KW-0732">Signal</keyword>
<dbReference type="PRINTS" id="PR01021">
    <property type="entry name" value="OMPADOMAIN"/>
</dbReference>
<dbReference type="EMBL" id="CP000150">
    <property type="protein sequence ID" value="ABB05643.1"/>
    <property type="molecule type" value="Genomic_DNA"/>
</dbReference>
<evidence type="ECO:0000256" key="2">
    <source>
        <dbReference type="ARBA" id="ARBA00023136"/>
    </source>
</evidence>
<evidence type="ECO:0000256" key="1">
    <source>
        <dbReference type="ARBA" id="ARBA00004442"/>
    </source>
</evidence>
<dbReference type="GO" id="GO:0009279">
    <property type="term" value="C:cell outer membrane"/>
    <property type="evidence" value="ECO:0007669"/>
    <property type="project" value="UniProtKB-SubCell"/>
</dbReference>
<evidence type="ECO:0000256" key="3">
    <source>
        <dbReference type="ARBA" id="ARBA00023237"/>
    </source>
</evidence>
<gene>
    <name evidence="7" type="ordered locus">Bcep18194_C6593</name>
</gene>
<evidence type="ECO:0000313" key="8">
    <source>
        <dbReference type="Proteomes" id="UP000002705"/>
    </source>
</evidence>
<dbReference type="PANTHER" id="PTHR30329:SF21">
    <property type="entry name" value="LIPOPROTEIN YIAD-RELATED"/>
    <property type="match status" value="1"/>
</dbReference>
<protein>
    <submittedName>
        <fullName evidence="7">Outer membrane protein, OmpA/MotB family</fullName>
    </submittedName>
</protein>
<name>Q39PH3_BURL3</name>
<keyword evidence="8" id="KW-1185">Reference proteome</keyword>
<proteinExistence type="predicted"/>
<comment type="subcellular location">
    <subcellularLocation>
        <location evidence="1">Cell outer membrane</location>
    </subcellularLocation>
</comment>
<dbReference type="PROSITE" id="PS51123">
    <property type="entry name" value="OMPA_2"/>
    <property type="match status" value="1"/>
</dbReference>
<feature type="chain" id="PRO_5004223103" evidence="5">
    <location>
        <begin position="24"/>
        <end position="235"/>
    </location>
</feature>
<dbReference type="KEGG" id="bur:Bcep18194_C6593"/>
<keyword evidence="2 4" id="KW-0472">Membrane</keyword>
<dbReference type="CDD" id="cd07185">
    <property type="entry name" value="OmpA_C-like"/>
    <property type="match status" value="1"/>
</dbReference>
<dbReference type="PROSITE" id="PS51257">
    <property type="entry name" value="PROKAR_LIPOPROTEIN"/>
    <property type="match status" value="1"/>
</dbReference>
<evidence type="ECO:0000259" key="6">
    <source>
        <dbReference type="PROSITE" id="PS51123"/>
    </source>
</evidence>
<evidence type="ECO:0000313" key="7">
    <source>
        <dbReference type="EMBL" id="ABB05643.1"/>
    </source>
</evidence>
<dbReference type="SUPFAM" id="SSF103088">
    <property type="entry name" value="OmpA-like"/>
    <property type="match status" value="1"/>
</dbReference>
<dbReference type="HOGENOM" id="CLU_016890_5_1_4"/>
<dbReference type="InterPro" id="IPR050330">
    <property type="entry name" value="Bact_OuterMem_StrucFunc"/>
</dbReference>
<dbReference type="PANTHER" id="PTHR30329">
    <property type="entry name" value="STATOR ELEMENT OF FLAGELLAR MOTOR COMPLEX"/>
    <property type="match status" value="1"/>
</dbReference>
<dbReference type="InterPro" id="IPR006665">
    <property type="entry name" value="OmpA-like"/>
</dbReference>
<sequence>MTMLKSLVSVALAVSTLAACSSASGPTFNAYAVDLADGSRAFRVECHGLFEPLSACMREAQRVCGDQPVRLLDQQQRLSDPVQKIDDTDAMTFQCGAPPQPVVATPVPVEEKPIVLAADALFAFDEGDVDAINPEGRAELDEIAAKLIAMPAVRHIDVAGYTDRLGSKEYNVALSQRRAEVVKWYLTSRGVTAAIDARGHGKVLPGTSCEMHIRAELIRCLSPDRRVEIRASHAQ</sequence>
<dbReference type="Gene3D" id="3.30.1330.60">
    <property type="entry name" value="OmpA-like domain"/>
    <property type="match status" value="1"/>
</dbReference>
<dbReference type="PATRIC" id="fig|482957.22.peg.7096"/>
<organism evidence="7 8">
    <name type="scientific">Burkholderia lata (strain ATCC 17760 / DSM 23089 / LMG 22485 / NCIMB 9086 / R18194 / 383)</name>
    <dbReference type="NCBI Taxonomy" id="482957"/>
    <lineage>
        <taxon>Bacteria</taxon>
        <taxon>Pseudomonadati</taxon>
        <taxon>Pseudomonadota</taxon>
        <taxon>Betaproteobacteria</taxon>
        <taxon>Burkholderiales</taxon>
        <taxon>Burkholderiaceae</taxon>
        <taxon>Burkholderia</taxon>
        <taxon>Burkholderia cepacia complex</taxon>
    </lineage>
</organism>